<proteinExistence type="inferred from homology"/>
<dbReference type="Pfam" id="PF00561">
    <property type="entry name" value="Abhydrolase_1"/>
    <property type="match status" value="1"/>
</dbReference>
<dbReference type="PANTHER" id="PTHR43039">
    <property type="entry name" value="ESTERASE-RELATED"/>
    <property type="match status" value="1"/>
</dbReference>
<dbReference type="EMBL" id="FWFY01000004">
    <property type="protein sequence ID" value="SLN40616.1"/>
    <property type="molecule type" value="Genomic_DNA"/>
</dbReference>
<dbReference type="Proteomes" id="UP000240624">
    <property type="component" value="Unassembled WGS sequence"/>
</dbReference>
<reference evidence="4 5" key="1">
    <citation type="submission" date="2017-03" db="EMBL/GenBank/DDBJ databases">
        <authorList>
            <person name="Afonso C.L."/>
            <person name="Miller P.J."/>
            <person name="Scott M.A."/>
            <person name="Spackman E."/>
            <person name="Goraichik I."/>
            <person name="Dimitrov K.M."/>
            <person name="Suarez D.L."/>
            <person name="Swayne D.E."/>
        </authorList>
    </citation>
    <scope>NUCLEOTIDE SEQUENCE [LARGE SCALE GENOMIC DNA]</scope>
    <source>
        <strain evidence="4 5">CECT 8367</strain>
    </source>
</reference>
<feature type="domain" description="AB hydrolase-1" evidence="2">
    <location>
        <begin position="19"/>
        <end position="252"/>
    </location>
</feature>
<accession>A0A1X6Z4J2</accession>
<gene>
    <name evidence="4" type="primary">rsbQ_2</name>
    <name evidence="3" type="ORF">CLV79_104290</name>
    <name evidence="4" type="ORF">LOS8367_01662</name>
</gene>
<evidence type="ECO:0000313" key="3">
    <source>
        <dbReference type="EMBL" id="PSK86854.1"/>
    </source>
</evidence>
<keyword evidence="6" id="KW-1185">Reference proteome</keyword>
<comment type="similarity">
    <text evidence="1">Belongs to the AB hydrolase superfamily.</text>
</comment>
<dbReference type="Proteomes" id="UP000193495">
    <property type="component" value="Unassembled WGS sequence"/>
</dbReference>
<dbReference type="RefSeq" id="WP_085896018.1">
    <property type="nucleotide sequence ID" value="NZ_FWFY01000004.1"/>
</dbReference>
<reference evidence="3 6" key="2">
    <citation type="submission" date="2018-03" db="EMBL/GenBank/DDBJ databases">
        <title>Genomic Encyclopedia of Archaeal and Bacterial Type Strains, Phase II (KMG-II): from individual species to whole genera.</title>
        <authorList>
            <person name="Goeker M."/>
        </authorList>
    </citation>
    <scope>NUCLEOTIDE SEQUENCE [LARGE SCALE GENOMIC DNA]</scope>
    <source>
        <strain evidence="3 6">DSM 29956</strain>
    </source>
</reference>
<protein>
    <submittedName>
        <fullName evidence="4">Sigma factor SigB regulation protein RsbQ</fullName>
    </submittedName>
    <submittedName>
        <fullName evidence="3">Sigma-B regulation protein RsbQ</fullName>
    </submittedName>
</protein>
<dbReference type="InterPro" id="IPR000073">
    <property type="entry name" value="AB_hydrolase_1"/>
</dbReference>
<dbReference type="AlphaFoldDB" id="A0A1X6Z4J2"/>
<evidence type="ECO:0000256" key="1">
    <source>
        <dbReference type="ARBA" id="ARBA00008645"/>
    </source>
</evidence>
<evidence type="ECO:0000313" key="6">
    <source>
        <dbReference type="Proteomes" id="UP000240624"/>
    </source>
</evidence>
<dbReference type="PRINTS" id="PR00111">
    <property type="entry name" value="ABHYDROLASE"/>
</dbReference>
<dbReference type="InterPro" id="IPR029058">
    <property type="entry name" value="AB_hydrolase_fold"/>
</dbReference>
<dbReference type="Gene3D" id="3.40.50.1820">
    <property type="entry name" value="alpha/beta hydrolase"/>
    <property type="match status" value="1"/>
</dbReference>
<evidence type="ECO:0000313" key="4">
    <source>
        <dbReference type="EMBL" id="SLN40616.1"/>
    </source>
</evidence>
<dbReference type="EMBL" id="PYGB01000004">
    <property type="protein sequence ID" value="PSK86854.1"/>
    <property type="molecule type" value="Genomic_DNA"/>
</dbReference>
<name>A0A1X6Z4J2_9RHOB</name>
<dbReference type="OrthoDB" id="8680283at2"/>
<organism evidence="4 5">
    <name type="scientific">Limimaricola soesokkakensis</name>
    <dbReference type="NCBI Taxonomy" id="1343159"/>
    <lineage>
        <taxon>Bacteria</taxon>
        <taxon>Pseudomonadati</taxon>
        <taxon>Pseudomonadota</taxon>
        <taxon>Alphaproteobacteria</taxon>
        <taxon>Rhodobacterales</taxon>
        <taxon>Paracoccaceae</taxon>
        <taxon>Limimaricola</taxon>
    </lineage>
</organism>
<evidence type="ECO:0000259" key="2">
    <source>
        <dbReference type="Pfam" id="PF00561"/>
    </source>
</evidence>
<dbReference type="SUPFAM" id="SSF53474">
    <property type="entry name" value="alpha/beta-Hydrolases"/>
    <property type="match status" value="1"/>
</dbReference>
<evidence type="ECO:0000313" key="5">
    <source>
        <dbReference type="Proteomes" id="UP000193495"/>
    </source>
</evidence>
<sequence length="268" mass="28853">MRATERNNVTATGASVGTPLVFVHGFGCDQTMWRQVLPAFADRHRLIVYDLTGMGKSDLSAYVPNRYADLGAHAEDLLEILDELQLAEAVLIGHSIGATIALLAANRAPHLVSRLVMVSPTPSFLEDAEQGYAGGFSRADLEGLVGFLDENHLGWSAQMAPTIAGQPAGSEATEELTQSFCRTDPAIARHFGHVTFFADRRADFESAARPSLILHCDDDALVPMPVADWMREKVPGATLRVISATGHCPHMTVPDVVSAETRDYLGSG</sequence>